<evidence type="ECO:0000313" key="2">
    <source>
        <dbReference type="EMBL" id="VVD28991.1"/>
    </source>
</evidence>
<protein>
    <submittedName>
        <fullName evidence="2">Uncharacterized protein</fullName>
    </submittedName>
</protein>
<evidence type="ECO:0000256" key="1">
    <source>
        <dbReference type="SAM" id="SignalP"/>
    </source>
</evidence>
<dbReference type="KEGG" id="pdio:PDMSB3_2535"/>
<dbReference type="Gene3D" id="3.10.310.10">
    <property type="entry name" value="Diaminopimelate Epimerase, Chain A, domain 1"/>
    <property type="match status" value="1"/>
</dbReference>
<name>A0A5Q4YTD7_9BURK</name>
<feature type="signal peptide" evidence="1">
    <location>
        <begin position="1"/>
        <end position="20"/>
    </location>
</feature>
<sequence>MTGTGAIALAVAAAMPGTLAHEVAAASGGTLARCASGIRRARWLSPPGCSRQAPDGPL</sequence>
<proteinExistence type="predicted"/>
<gene>
    <name evidence="2" type="ORF">PDMSB3_2535</name>
</gene>
<organism evidence="2 3">
    <name type="scientific">Paraburkholderia dioscoreae</name>
    <dbReference type="NCBI Taxonomy" id="2604047"/>
    <lineage>
        <taxon>Bacteria</taxon>
        <taxon>Pseudomonadati</taxon>
        <taxon>Pseudomonadota</taxon>
        <taxon>Betaproteobacteria</taxon>
        <taxon>Burkholderiales</taxon>
        <taxon>Burkholderiaceae</taxon>
        <taxon>Paraburkholderia</taxon>
    </lineage>
</organism>
<dbReference type="Proteomes" id="UP000325811">
    <property type="component" value="Chromosome I"/>
</dbReference>
<keyword evidence="1" id="KW-0732">Signal</keyword>
<dbReference type="EMBL" id="LR699553">
    <property type="protein sequence ID" value="VVD28991.1"/>
    <property type="molecule type" value="Genomic_DNA"/>
</dbReference>
<accession>A0A5Q4YTD7</accession>
<keyword evidence="3" id="KW-1185">Reference proteome</keyword>
<evidence type="ECO:0000313" key="3">
    <source>
        <dbReference type="Proteomes" id="UP000325811"/>
    </source>
</evidence>
<dbReference type="AlphaFoldDB" id="A0A5Q4YTD7"/>
<reference evidence="2 3" key="1">
    <citation type="submission" date="2019-08" db="EMBL/GenBank/DDBJ databases">
        <authorList>
            <person name="Herpell B J."/>
        </authorList>
    </citation>
    <scope>NUCLEOTIDE SEQUENCE [LARGE SCALE GENOMIC DNA]</scope>
    <source>
        <strain evidence="3">Msb3</strain>
    </source>
</reference>
<feature type="chain" id="PRO_5024826588" evidence="1">
    <location>
        <begin position="21"/>
        <end position="58"/>
    </location>
</feature>